<proteinExistence type="predicted"/>
<reference evidence="4" key="1">
    <citation type="submission" date="2014-07" db="EMBL/GenBank/DDBJ databases">
        <authorList>
            <person name="Monot Marc"/>
        </authorList>
    </citation>
    <scope>NUCLEOTIDE SEQUENCE</scope>
    <source>
        <strain evidence="4">7032989</strain>
        <strain evidence="3">7032994</strain>
    </source>
</reference>
<dbReference type="InterPro" id="IPR006675">
    <property type="entry name" value="HDIG_dom"/>
</dbReference>
<dbReference type="InterPro" id="IPR003607">
    <property type="entry name" value="HD/PDEase_dom"/>
</dbReference>
<feature type="domain" description="HD/PDEase" evidence="1">
    <location>
        <begin position="14"/>
        <end position="128"/>
    </location>
</feature>
<dbReference type="EMBL" id="CAAJVP010000007">
    <property type="protein sequence ID" value="VHY06418.1"/>
    <property type="molecule type" value="Genomic_DNA"/>
</dbReference>
<dbReference type="SMART" id="SM00471">
    <property type="entry name" value="HDc"/>
    <property type="match status" value="1"/>
</dbReference>
<dbReference type="NCBIfam" id="TIGR00277">
    <property type="entry name" value="HDIG"/>
    <property type="match status" value="1"/>
</dbReference>
<evidence type="ECO:0000313" key="3">
    <source>
        <dbReference type="EMBL" id="CDS84501.1"/>
    </source>
</evidence>
<dbReference type="AlphaFoldDB" id="A0A069AWP8"/>
<dbReference type="GeneID" id="66353206"/>
<organism evidence="4">
    <name type="scientific">Clostridioides difficile</name>
    <name type="common">Peptoclostridium difficile</name>
    <dbReference type="NCBI Taxonomy" id="1496"/>
    <lineage>
        <taxon>Bacteria</taxon>
        <taxon>Bacillati</taxon>
        <taxon>Bacillota</taxon>
        <taxon>Clostridia</taxon>
        <taxon>Peptostreptococcales</taxon>
        <taxon>Peptostreptococcaceae</taxon>
        <taxon>Clostridioides</taxon>
    </lineage>
</organism>
<evidence type="ECO:0000313" key="8">
    <source>
        <dbReference type="Proteomes" id="UP000411588"/>
    </source>
</evidence>
<dbReference type="InterPro" id="IPR006674">
    <property type="entry name" value="HD_domain"/>
</dbReference>
<dbReference type="Gene3D" id="1.10.3210.10">
    <property type="entry name" value="Hypothetical protein af1432"/>
    <property type="match status" value="1"/>
</dbReference>
<dbReference type="EMBL" id="LK932367">
    <property type="protein sequence ID" value="CDS84501.1"/>
    <property type="molecule type" value="Genomic_DNA"/>
</dbReference>
<evidence type="ECO:0000313" key="6">
    <source>
        <dbReference type="EMBL" id="VHY06418.1"/>
    </source>
</evidence>
<gene>
    <name evidence="4" type="ORF">BN1095_430039</name>
    <name evidence="2" type="ORF">BN1096_300003</name>
    <name evidence="3" type="ORF">BN1097_310002</name>
    <name evidence="6" type="ORF">SAMEA1402366_01851</name>
    <name evidence="5" type="ORF">SAMEA1402399_01758</name>
</gene>
<reference evidence="5 8" key="2">
    <citation type="submission" date="2019-02" db="EMBL/GenBank/DDBJ databases">
        <authorList>
            <consortium name="Pathogen Informatics"/>
        </authorList>
    </citation>
    <scope>NUCLEOTIDE SEQUENCE [LARGE SCALE GENOMIC DNA]</scope>
    <source>
        <strain evidence="5">Clo34</strain>
        <strain evidence="8">clo34</strain>
        <strain evidence="6">Tl291</strain>
        <strain evidence="7">tl291</strain>
    </source>
</reference>
<sequence length="192" mass="21768">MREEALEILFKYLETDRMRKHCYAVEAVMRELAKRLEPEKEEEWAVAGLLHDLDSDIVGRKPGEICEGHATTTVELLKKENFGDEEMYRAILGHHDGMGVTRTSLMEKAIYAADPITGFITAIALVYPDKKLTSVKTKSVIKRMKETRFASNVNRDAMRSIEDIGIPFDEFAELSLNAMKNISDVLESAENN</sequence>
<dbReference type="EMBL" id="CAADAN010000005">
    <property type="protein sequence ID" value="VFD31705.1"/>
    <property type="molecule type" value="Genomic_DNA"/>
</dbReference>
<dbReference type="SUPFAM" id="SSF109604">
    <property type="entry name" value="HD-domain/PDEase-like"/>
    <property type="match status" value="1"/>
</dbReference>
<protein>
    <submittedName>
        <fullName evidence="4 5">Metal-dependent phosphohydrolase</fullName>
    </submittedName>
    <submittedName>
        <fullName evidence="3">Putative phosphohydrolase</fullName>
    </submittedName>
</protein>
<dbReference type="RefSeq" id="WP_003436878.1">
    <property type="nucleotide sequence ID" value="NZ_BAABSG010000004.1"/>
</dbReference>
<dbReference type="CDD" id="cd00077">
    <property type="entry name" value="HDc"/>
    <property type="match status" value="1"/>
</dbReference>
<dbReference type="PANTHER" id="PTHR38659">
    <property type="entry name" value="METAL-DEPENDENT PHOSPHOHYDROLASE"/>
    <property type="match status" value="1"/>
</dbReference>
<evidence type="ECO:0000313" key="5">
    <source>
        <dbReference type="EMBL" id="VFD31705.1"/>
    </source>
</evidence>
<dbReference type="GO" id="GO:0016787">
    <property type="term" value="F:hydrolase activity"/>
    <property type="evidence" value="ECO:0007669"/>
    <property type="project" value="UniProtKB-KW"/>
</dbReference>
<dbReference type="Proteomes" id="UP000372533">
    <property type="component" value="Unassembled WGS sequence"/>
</dbReference>
<evidence type="ECO:0000313" key="4">
    <source>
        <dbReference type="EMBL" id="CDT31736.1"/>
    </source>
</evidence>
<evidence type="ECO:0000259" key="1">
    <source>
        <dbReference type="SMART" id="SM00471"/>
    </source>
</evidence>
<evidence type="ECO:0000313" key="7">
    <source>
        <dbReference type="Proteomes" id="UP000372533"/>
    </source>
</evidence>
<dbReference type="PATRIC" id="fig|1496.1373.peg.3462"/>
<dbReference type="EMBL" id="LK932481">
    <property type="protein sequence ID" value="CDS84044.1"/>
    <property type="molecule type" value="Genomic_DNA"/>
</dbReference>
<dbReference type="EMBL" id="LK933105">
    <property type="protein sequence ID" value="CDT31736.1"/>
    <property type="molecule type" value="Genomic_DNA"/>
</dbReference>
<keyword evidence="4" id="KW-0378">Hydrolase</keyword>
<accession>A0A069AWP8</accession>
<dbReference type="Proteomes" id="UP000411588">
    <property type="component" value="Unassembled WGS sequence"/>
</dbReference>
<dbReference type="PANTHER" id="PTHR38659:SF1">
    <property type="entry name" value="METAL DEPENDENT PHOSPHOHYDROLASE"/>
    <property type="match status" value="1"/>
</dbReference>
<name>A0A069AWP8_CLODI</name>
<evidence type="ECO:0000313" key="2">
    <source>
        <dbReference type="EMBL" id="CDS84044.1"/>
    </source>
</evidence>
<dbReference type="Pfam" id="PF01966">
    <property type="entry name" value="HD"/>
    <property type="match status" value="1"/>
</dbReference>